<evidence type="ECO:0000313" key="1">
    <source>
        <dbReference type="EMBL" id="MCI2282167.1"/>
    </source>
</evidence>
<name>A0ABS9WZA5_9GAMM</name>
<gene>
    <name evidence="1" type="ORF">L3081_00590</name>
</gene>
<accession>A0ABS9WZA5</accession>
<organism evidence="1 2">
    <name type="scientific">Colwellia maritima</name>
    <dbReference type="NCBI Taxonomy" id="2912588"/>
    <lineage>
        <taxon>Bacteria</taxon>
        <taxon>Pseudomonadati</taxon>
        <taxon>Pseudomonadota</taxon>
        <taxon>Gammaproteobacteria</taxon>
        <taxon>Alteromonadales</taxon>
        <taxon>Colwelliaceae</taxon>
        <taxon>Colwellia</taxon>
    </lineage>
</organism>
<evidence type="ECO:0000313" key="2">
    <source>
        <dbReference type="Proteomes" id="UP001139646"/>
    </source>
</evidence>
<comment type="caution">
    <text evidence="1">The sequence shown here is derived from an EMBL/GenBank/DDBJ whole genome shotgun (WGS) entry which is preliminary data.</text>
</comment>
<dbReference type="Proteomes" id="UP001139646">
    <property type="component" value="Unassembled WGS sequence"/>
</dbReference>
<proteinExistence type="predicted"/>
<sequence length="85" mass="9158">MSTLMGLTLLVMGIATLVFGIQVLSHNKGEYEHNHKITGNLANAIAGSLNEAEACSPDEISKGFTIDTRTNELVPCNQLSRESIK</sequence>
<dbReference type="EMBL" id="JAKKSL010000001">
    <property type="protein sequence ID" value="MCI2282167.1"/>
    <property type="molecule type" value="Genomic_DNA"/>
</dbReference>
<dbReference type="RefSeq" id="WP_242282742.1">
    <property type="nucleotide sequence ID" value="NZ_JAKKSL010000001.1"/>
</dbReference>
<keyword evidence="2" id="KW-1185">Reference proteome</keyword>
<protein>
    <submittedName>
        <fullName evidence="1">Uncharacterized protein</fullName>
    </submittedName>
</protein>
<reference evidence="1" key="1">
    <citation type="submission" date="2022-01" db="EMBL/GenBank/DDBJ databases">
        <title>Colwellia maritima, isolated from seawater.</title>
        <authorList>
            <person name="Kristyanto S."/>
            <person name="Jung J."/>
            <person name="Jeon C.O."/>
        </authorList>
    </citation>
    <scope>NUCLEOTIDE SEQUENCE</scope>
    <source>
        <strain evidence="1">MSW7</strain>
    </source>
</reference>